<evidence type="ECO:0000256" key="1">
    <source>
        <dbReference type="ARBA" id="ARBA00008361"/>
    </source>
</evidence>
<dbReference type="PANTHER" id="PTHR44942:SF4">
    <property type="entry name" value="METHYLTRANSFERASE TYPE 11 DOMAIN-CONTAINING PROTEIN"/>
    <property type="match status" value="1"/>
</dbReference>
<dbReference type="GO" id="GO:0032259">
    <property type="term" value="P:methylation"/>
    <property type="evidence" value="ECO:0007669"/>
    <property type="project" value="UniProtKB-KW"/>
</dbReference>
<dbReference type="InterPro" id="IPR029063">
    <property type="entry name" value="SAM-dependent_MTases_sf"/>
</dbReference>
<dbReference type="InterPro" id="IPR051052">
    <property type="entry name" value="Diverse_substrate_MTase"/>
</dbReference>
<gene>
    <name evidence="5" type="ORF">BRAFLDRAFT_92848</name>
</gene>
<evidence type="ECO:0000256" key="2">
    <source>
        <dbReference type="ARBA" id="ARBA00022603"/>
    </source>
</evidence>
<name>C3YGA4_BRAFL</name>
<dbReference type="Pfam" id="PF08241">
    <property type="entry name" value="Methyltransf_11"/>
    <property type="match status" value="1"/>
</dbReference>
<dbReference type="PANTHER" id="PTHR44942">
    <property type="entry name" value="METHYLTRANSF_11 DOMAIN-CONTAINING PROTEIN"/>
    <property type="match status" value="1"/>
</dbReference>
<dbReference type="CDD" id="cd02440">
    <property type="entry name" value="AdoMet_MTases"/>
    <property type="match status" value="1"/>
</dbReference>
<accession>C3YGA4</accession>
<reference evidence="5" key="1">
    <citation type="journal article" date="2008" name="Nature">
        <title>The amphioxus genome and the evolution of the chordate karyotype.</title>
        <authorList>
            <consortium name="US DOE Joint Genome Institute (JGI-PGF)"/>
            <person name="Putnam N.H."/>
            <person name="Butts T."/>
            <person name="Ferrier D.E.K."/>
            <person name="Furlong R.F."/>
            <person name="Hellsten U."/>
            <person name="Kawashima T."/>
            <person name="Robinson-Rechavi M."/>
            <person name="Shoguchi E."/>
            <person name="Terry A."/>
            <person name="Yu J.-K."/>
            <person name="Benito-Gutierrez E.L."/>
            <person name="Dubchak I."/>
            <person name="Garcia-Fernandez J."/>
            <person name="Gibson-Brown J.J."/>
            <person name="Grigoriev I.V."/>
            <person name="Horton A.C."/>
            <person name="de Jong P.J."/>
            <person name="Jurka J."/>
            <person name="Kapitonov V.V."/>
            <person name="Kohara Y."/>
            <person name="Kuroki Y."/>
            <person name="Lindquist E."/>
            <person name="Lucas S."/>
            <person name="Osoegawa K."/>
            <person name="Pennacchio L.A."/>
            <person name="Salamov A.A."/>
            <person name="Satou Y."/>
            <person name="Sauka-Spengler T."/>
            <person name="Schmutz J."/>
            <person name="Shin-I T."/>
            <person name="Toyoda A."/>
            <person name="Bronner-Fraser M."/>
            <person name="Fujiyama A."/>
            <person name="Holland L.Z."/>
            <person name="Holland P.W.H."/>
            <person name="Satoh N."/>
            <person name="Rokhsar D.S."/>
        </authorList>
    </citation>
    <scope>NUCLEOTIDE SEQUENCE [LARGE SCALE GENOMIC DNA]</scope>
    <source>
        <strain evidence="5">S238N-H82</strain>
        <tissue evidence="5">Testes</tissue>
    </source>
</reference>
<keyword evidence="2" id="KW-0489">Methyltransferase</keyword>
<proteinExistence type="inferred from homology"/>
<comment type="similarity">
    <text evidence="1">Belongs to the methyltransferase superfamily.</text>
</comment>
<dbReference type="InterPro" id="IPR013216">
    <property type="entry name" value="Methyltransf_11"/>
</dbReference>
<keyword evidence="3" id="KW-0808">Transferase</keyword>
<dbReference type="SUPFAM" id="SSF53335">
    <property type="entry name" value="S-adenosyl-L-methionine-dependent methyltransferases"/>
    <property type="match status" value="1"/>
</dbReference>
<dbReference type="GO" id="GO:0008757">
    <property type="term" value="F:S-adenosylmethionine-dependent methyltransferase activity"/>
    <property type="evidence" value="ECO:0007669"/>
    <property type="project" value="InterPro"/>
</dbReference>
<sequence length="267" mass="30614">MFAVTSVNGHHDSGHWTKSGRMFEEADHARLYHRFRPKWGSDIVNKAVSFLMEKNPAQLYHAVDLGCGSGQTTELLAPHFQRVTGMDVSDAQIEVATANNNYSNIQYMVGSAEELPFPDASIDLITCATAAHWFDFPKFHKEVNRVLTPLGCLAVYCYGMSYLSYSEDCTDELNSIVWQFYKGSLKGCWNKGQQYIDNNYRDLPMPYEETIRDYSMSIKGEYTLPEFIGYLSTWSGYQEYCSRHPEDQGALLQNLQQRYSVTFLTFR</sequence>
<dbReference type="eggNOG" id="KOG3010">
    <property type="taxonomic scope" value="Eukaryota"/>
</dbReference>
<evidence type="ECO:0000313" key="5">
    <source>
        <dbReference type="EMBL" id="EEN60625.1"/>
    </source>
</evidence>
<dbReference type="EMBL" id="GG666511">
    <property type="protein sequence ID" value="EEN60625.1"/>
    <property type="molecule type" value="Genomic_DNA"/>
</dbReference>
<dbReference type="AlphaFoldDB" id="C3YGA4"/>
<organism>
    <name type="scientific">Branchiostoma floridae</name>
    <name type="common">Florida lancelet</name>
    <name type="synonym">Amphioxus</name>
    <dbReference type="NCBI Taxonomy" id="7739"/>
    <lineage>
        <taxon>Eukaryota</taxon>
        <taxon>Metazoa</taxon>
        <taxon>Chordata</taxon>
        <taxon>Cephalochordata</taxon>
        <taxon>Leptocardii</taxon>
        <taxon>Amphioxiformes</taxon>
        <taxon>Branchiostomatidae</taxon>
        <taxon>Branchiostoma</taxon>
    </lineage>
</organism>
<feature type="domain" description="Methyltransferase type 11" evidence="4">
    <location>
        <begin position="63"/>
        <end position="154"/>
    </location>
</feature>
<evidence type="ECO:0000256" key="3">
    <source>
        <dbReference type="ARBA" id="ARBA00022679"/>
    </source>
</evidence>
<dbReference type="Gene3D" id="3.40.50.150">
    <property type="entry name" value="Vaccinia Virus protein VP39"/>
    <property type="match status" value="1"/>
</dbReference>
<dbReference type="FunFam" id="3.40.50.150:FF:000296">
    <property type="entry name" value="Putative methyltransferase DDB_G0268948"/>
    <property type="match status" value="1"/>
</dbReference>
<evidence type="ECO:0000259" key="4">
    <source>
        <dbReference type="Pfam" id="PF08241"/>
    </source>
</evidence>
<dbReference type="InParanoid" id="C3YGA4"/>
<protein>
    <recommendedName>
        <fullName evidence="4">Methyltransferase type 11 domain-containing protein</fullName>
    </recommendedName>
</protein>